<proteinExistence type="inferred from homology"/>
<dbReference type="AlphaFoldDB" id="A0AAU9IL00"/>
<dbReference type="PRINTS" id="PR00305">
    <property type="entry name" value="1433ZETA"/>
</dbReference>
<keyword evidence="4" id="KW-1185">Reference proteome</keyword>
<dbReference type="CDD" id="cd08774">
    <property type="entry name" value="14-3-3"/>
    <property type="match status" value="1"/>
</dbReference>
<dbReference type="PIRSF" id="PIRSF000868">
    <property type="entry name" value="14-3-3"/>
    <property type="match status" value="1"/>
</dbReference>
<dbReference type="InterPro" id="IPR000308">
    <property type="entry name" value="14-3-3"/>
</dbReference>
<accession>A0AAU9IL00</accession>
<dbReference type="EMBL" id="CAJZBQ010000009">
    <property type="protein sequence ID" value="CAG9312823.1"/>
    <property type="molecule type" value="Genomic_DNA"/>
</dbReference>
<evidence type="ECO:0000313" key="4">
    <source>
        <dbReference type="Proteomes" id="UP001162131"/>
    </source>
</evidence>
<evidence type="ECO:0000259" key="2">
    <source>
        <dbReference type="SMART" id="SM00101"/>
    </source>
</evidence>
<evidence type="ECO:0000313" key="3">
    <source>
        <dbReference type="EMBL" id="CAG9312823.1"/>
    </source>
</evidence>
<dbReference type="InterPro" id="IPR036815">
    <property type="entry name" value="14-3-3_dom_sf"/>
</dbReference>
<dbReference type="Pfam" id="PF00244">
    <property type="entry name" value="14-3-3"/>
    <property type="match status" value="1"/>
</dbReference>
<dbReference type="InterPro" id="IPR023410">
    <property type="entry name" value="14-3-3_domain"/>
</dbReference>
<dbReference type="SUPFAM" id="SSF48445">
    <property type="entry name" value="14-3-3 protein"/>
    <property type="match status" value="1"/>
</dbReference>
<dbReference type="Gene3D" id="1.20.190.20">
    <property type="entry name" value="14-3-3 domain"/>
    <property type="match status" value="1"/>
</dbReference>
<gene>
    <name evidence="3" type="ORF">BSTOLATCC_MIC7615</name>
</gene>
<sequence>MSIRNPDTFDRDSLVKLARISEHCERYEDTVEFIKALARKAGELTIEEINLLSLPYMCLINQRKTSIRIIDSVLKKSENKENLDILTSYKQNIKEEIIFWCEDQITLISWLLEFINNEDPRCLTYKMLKAHRYRDLIEVENGDRKESFLIKAKENYTEWSNLANSLCPTHSQKLGMALNLASFYYEIEGNRAAALEVLNQTIISAEEEISRPLGLIYSDTASTLKILKDTYNSFNSEETI</sequence>
<protein>
    <recommendedName>
        <fullName evidence="2">14-3-3 domain-containing protein</fullName>
    </recommendedName>
</protein>
<name>A0AAU9IL00_9CILI</name>
<comment type="caution">
    <text evidence="3">The sequence shown here is derived from an EMBL/GenBank/DDBJ whole genome shotgun (WGS) entry which is preliminary data.</text>
</comment>
<dbReference type="SMART" id="SM00101">
    <property type="entry name" value="14_3_3"/>
    <property type="match status" value="1"/>
</dbReference>
<organism evidence="3 4">
    <name type="scientific">Blepharisma stoltei</name>
    <dbReference type="NCBI Taxonomy" id="1481888"/>
    <lineage>
        <taxon>Eukaryota</taxon>
        <taxon>Sar</taxon>
        <taxon>Alveolata</taxon>
        <taxon>Ciliophora</taxon>
        <taxon>Postciliodesmatophora</taxon>
        <taxon>Heterotrichea</taxon>
        <taxon>Heterotrichida</taxon>
        <taxon>Blepharismidae</taxon>
        <taxon>Blepharisma</taxon>
    </lineage>
</organism>
<dbReference type="PANTHER" id="PTHR18860">
    <property type="entry name" value="14-3-3 PROTEIN"/>
    <property type="match status" value="1"/>
</dbReference>
<comment type="similarity">
    <text evidence="1">Belongs to the 14-3-3 family.</text>
</comment>
<dbReference type="Proteomes" id="UP001162131">
    <property type="component" value="Unassembled WGS sequence"/>
</dbReference>
<reference evidence="3" key="1">
    <citation type="submission" date="2021-09" db="EMBL/GenBank/DDBJ databases">
        <authorList>
            <consortium name="AG Swart"/>
            <person name="Singh M."/>
            <person name="Singh A."/>
            <person name="Seah K."/>
            <person name="Emmerich C."/>
        </authorList>
    </citation>
    <scope>NUCLEOTIDE SEQUENCE</scope>
    <source>
        <strain evidence="3">ATCC30299</strain>
    </source>
</reference>
<evidence type="ECO:0000256" key="1">
    <source>
        <dbReference type="ARBA" id="ARBA00006141"/>
    </source>
</evidence>
<feature type="domain" description="14-3-3" evidence="2">
    <location>
        <begin position="11"/>
        <end position="240"/>
    </location>
</feature>